<dbReference type="Pfam" id="PF01352">
    <property type="entry name" value="KRAB"/>
    <property type="match status" value="1"/>
</dbReference>
<dbReference type="Gene3D" id="3.30.160.60">
    <property type="entry name" value="Classic Zinc Finger"/>
    <property type="match status" value="6"/>
</dbReference>
<feature type="domain" description="C2H2-type" evidence="13">
    <location>
        <begin position="262"/>
        <end position="289"/>
    </location>
</feature>
<dbReference type="InterPro" id="IPR036051">
    <property type="entry name" value="KRAB_dom_sf"/>
</dbReference>
<feature type="domain" description="C2H2-type" evidence="13">
    <location>
        <begin position="230"/>
        <end position="261"/>
    </location>
</feature>
<dbReference type="FunFam" id="3.30.160.60:FF:000240">
    <property type="entry name" value="Zinc finger protein 250"/>
    <property type="match status" value="1"/>
</dbReference>
<dbReference type="FunFam" id="3.30.160.60:FF:000156">
    <property type="entry name" value="Zinc finger protein 568"/>
    <property type="match status" value="1"/>
</dbReference>
<evidence type="ECO:0000256" key="5">
    <source>
        <dbReference type="ARBA" id="ARBA00022771"/>
    </source>
</evidence>
<proteinExistence type="inferred from homology"/>
<evidence type="ECO:0000313" key="15">
    <source>
        <dbReference type="Ensembl" id="ENSPSMP00000010839.1"/>
    </source>
</evidence>
<dbReference type="SUPFAM" id="SSF109640">
    <property type="entry name" value="KRAB domain (Kruppel-associated box)"/>
    <property type="match status" value="1"/>
</dbReference>
<keyword evidence="7" id="KW-0805">Transcription regulation</keyword>
<dbReference type="PANTHER" id="PTHR24379:SF120">
    <property type="entry name" value="ZINC FINGER PROTEIN 709"/>
    <property type="match status" value="1"/>
</dbReference>
<dbReference type="PROSITE" id="PS50157">
    <property type="entry name" value="ZINC_FINGER_C2H2_2"/>
    <property type="match status" value="5"/>
</dbReference>
<keyword evidence="6" id="KW-0862">Zinc</keyword>
<dbReference type="Pfam" id="PF00096">
    <property type="entry name" value="zf-C2H2"/>
    <property type="match status" value="3"/>
</dbReference>
<dbReference type="CDD" id="cd07765">
    <property type="entry name" value="KRAB_A-box"/>
    <property type="match status" value="1"/>
</dbReference>
<sequence>MDSVTFEDVAVNFTLEEWALLGPFQKNLYRDVMQETFRNLNIEDQCKNPRRKLRSLIEERVFESKEGSQCGETLNQVPDHVVNKKTPPRVKPCESIVFGKVSVDHSSSNRLIGADTAHKPSDYEERRQRPYTRKQYEKAFGYWHSFGTRERSPTGKKPNDCKERGKTFNSLTGFRNHMLTHTFAFLSLYHKYKRIHAGERPYKCKQCGKAFCASTSVRVHEITHKGEKPYECKGCGIQCGKPFSSSTSLQHHERIHTGEKLYECKFCGKAFRSAKNVQLHERTHTGEKPYKGKECGKASNFLSSLHIHERTHTGEKPYECKPCGKAFMSAKCIRIHERIHIGDKSFIRPSVCQRHEKTHDVNV</sequence>
<accession>A0A8C8YYM3</accession>
<name>A0A8C8YYM3_PROSS</name>
<dbReference type="GO" id="GO:0008270">
    <property type="term" value="F:zinc ion binding"/>
    <property type="evidence" value="ECO:0007669"/>
    <property type="project" value="UniProtKB-KW"/>
</dbReference>
<reference evidence="15" key="2">
    <citation type="submission" date="2025-09" db="UniProtKB">
        <authorList>
            <consortium name="Ensembl"/>
        </authorList>
    </citation>
    <scope>IDENTIFICATION</scope>
</reference>
<evidence type="ECO:0000256" key="2">
    <source>
        <dbReference type="ARBA" id="ARBA00006991"/>
    </source>
</evidence>
<dbReference type="Ensembl" id="ENSPSMT00000012654.1">
    <property type="protein sequence ID" value="ENSPSMP00000010839.1"/>
    <property type="gene ID" value="ENSPSMG00000007836.1"/>
</dbReference>
<dbReference type="Gene3D" id="6.10.140.140">
    <property type="match status" value="1"/>
</dbReference>
<evidence type="ECO:0000256" key="3">
    <source>
        <dbReference type="ARBA" id="ARBA00022723"/>
    </source>
</evidence>
<comment type="subcellular location">
    <subcellularLocation>
        <location evidence="1">Nucleus</location>
    </subcellularLocation>
</comment>
<dbReference type="SMART" id="SM00355">
    <property type="entry name" value="ZnF_C2H2"/>
    <property type="match status" value="6"/>
</dbReference>
<keyword evidence="8" id="KW-0238">DNA-binding</keyword>
<dbReference type="PROSITE" id="PS50805">
    <property type="entry name" value="KRAB"/>
    <property type="match status" value="1"/>
</dbReference>
<dbReference type="GeneTree" id="ENSGT00950000182755"/>
<dbReference type="SUPFAM" id="SSF57667">
    <property type="entry name" value="beta-beta-alpha zinc fingers"/>
    <property type="match status" value="4"/>
</dbReference>
<comment type="similarity">
    <text evidence="2">Belongs to the krueppel C2H2-type zinc-finger protein family.</text>
</comment>
<protein>
    <submittedName>
        <fullName evidence="15">Uncharacterized protein</fullName>
    </submittedName>
</protein>
<dbReference type="FunFam" id="3.30.160.60:FF:000965">
    <property type="entry name" value="Neurotrophin receptor-interacting factor homolog"/>
    <property type="match status" value="1"/>
</dbReference>
<dbReference type="GO" id="GO:0005634">
    <property type="term" value="C:nucleus"/>
    <property type="evidence" value="ECO:0007669"/>
    <property type="project" value="UniProtKB-SubCell"/>
</dbReference>
<dbReference type="PANTHER" id="PTHR24379">
    <property type="entry name" value="KRAB AND ZINC FINGER DOMAIN-CONTAINING"/>
    <property type="match status" value="1"/>
</dbReference>
<evidence type="ECO:0000259" key="13">
    <source>
        <dbReference type="PROSITE" id="PS50157"/>
    </source>
</evidence>
<dbReference type="AlphaFoldDB" id="A0A8C8YYM3"/>
<keyword evidence="5 11" id="KW-0863">Zinc-finger</keyword>
<evidence type="ECO:0000256" key="4">
    <source>
        <dbReference type="ARBA" id="ARBA00022737"/>
    </source>
</evidence>
<organism evidence="15 16">
    <name type="scientific">Prolemur simus</name>
    <name type="common">Greater bamboo lemur</name>
    <name type="synonym">Hapalemur simus</name>
    <dbReference type="NCBI Taxonomy" id="1328070"/>
    <lineage>
        <taxon>Eukaryota</taxon>
        <taxon>Metazoa</taxon>
        <taxon>Chordata</taxon>
        <taxon>Craniata</taxon>
        <taxon>Vertebrata</taxon>
        <taxon>Euteleostomi</taxon>
        <taxon>Mammalia</taxon>
        <taxon>Eutheria</taxon>
        <taxon>Euarchontoglires</taxon>
        <taxon>Primates</taxon>
        <taxon>Strepsirrhini</taxon>
        <taxon>Lemuriformes</taxon>
        <taxon>Lemuridae</taxon>
        <taxon>Prolemur</taxon>
    </lineage>
</organism>
<dbReference type="PROSITE" id="PS00028">
    <property type="entry name" value="ZINC_FINGER_C2H2_1"/>
    <property type="match status" value="4"/>
</dbReference>
<evidence type="ECO:0000256" key="11">
    <source>
        <dbReference type="PROSITE-ProRule" id="PRU00042"/>
    </source>
</evidence>
<keyword evidence="9" id="KW-0804">Transcription</keyword>
<evidence type="ECO:0000256" key="8">
    <source>
        <dbReference type="ARBA" id="ARBA00023125"/>
    </source>
</evidence>
<evidence type="ECO:0000256" key="7">
    <source>
        <dbReference type="ARBA" id="ARBA00023015"/>
    </source>
</evidence>
<evidence type="ECO:0000256" key="1">
    <source>
        <dbReference type="ARBA" id="ARBA00004123"/>
    </source>
</evidence>
<dbReference type="InterPro" id="IPR036236">
    <property type="entry name" value="Znf_C2H2_sf"/>
</dbReference>
<keyword evidence="4" id="KW-0677">Repeat</keyword>
<keyword evidence="16" id="KW-1185">Reference proteome</keyword>
<evidence type="ECO:0000256" key="9">
    <source>
        <dbReference type="ARBA" id="ARBA00023163"/>
    </source>
</evidence>
<dbReference type="InterPro" id="IPR001909">
    <property type="entry name" value="KRAB"/>
</dbReference>
<keyword evidence="10" id="KW-0539">Nucleus</keyword>
<evidence type="ECO:0000256" key="12">
    <source>
        <dbReference type="SAM" id="MobiDB-lite"/>
    </source>
</evidence>
<keyword evidence="3" id="KW-0479">Metal-binding</keyword>
<dbReference type="GO" id="GO:0000977">
    <property type="term" value="F:RNA polymerase II transcription regulatory region sequence-specific DNA binding"/>
    <property type="evidence" value="ECO:0007669"/>
    <property type="project" value="TreeGrafter"/>
</dbReference>
<feature type="domain" description="C2H2-type" evidence="13">
    <location>
        <begin position="290"/>
        <end position="317"/>
    </location>
</feature>
<dbReference type="SMART" id="SM00349">
    <property type="entry name" value="KRAB"/>
    <property type="match status" value="1"/>
</dbReference>
<feature type="domain" description="KRAB" evidence="14">
    <location>
        <begin position="4"/>
        <end position="84"/>
    </location>
</feature>
<evidence type="ECO:0000259" key="14">
    <source>
        <dbReference type="PROSITE" id="PS50805"/>
    </source>
</evidence>
<evidence type="ECO:0000313" key="16">
    <source>
        <dbReference type="Proteomes" id="UP000694414"/>
    </source>
</evidence>
<dbReference type="Proteomes" id="UP000694414">
    <property type="component" value="Unplaced"/>
</dbReference>
<dbReference type="GO" id="GO:0000981">
    <property type="term" value="F:DNA-binding transcription factor activity, RNA polymerase II-specific"/>
    <property type="evidence" value="ECO:0007669"/>
    <property type="project" value="TreeGrafter"/>
</dbReference>
<reference evidence="15" key="1">
    <citation type="submission" date="2025-08" db="UniProtKB">
        <authorList>
            <consortium name="Ensembl"/>
        </authorList>
    </citation>
    <scope>IDENTIFICATION</scope>
</reference>
<feature type="region of interest" description="Disordered" evidence="12">
    <location>
        <begin position="111"/>
        <end position="130"/>
    </location>
</feature>
<evidence type="ECO:0000256" key="6">
    <source>
        <dbReference type="ARBA" id="ARBA00022833"/>
    </source>
</evidence>
<dbReference type="InterPro" id="IPR013087">
    <property type="entry name" value="Znf_C2H2_type"/>
</dbReference>
<dbReference type="FunFam" id="3.30.160.60:FF:000184">
    <property type="entry name" value="Zinc finger protein 333"/>
    <property type="match status" value="2"/>
</dbReference>
<feature type="domain" description="C2H2-type" evidence="13">
    <location>
        <begin position="318"/>
        <end position="345"/>
    </location>
</feature>
<feature type="compositionally biased region" description="Basic and acidic residues" evidence="12">
    <location>
        <begin position="116"/>
        <end position="128"/>
    </location>
</feature>
<feature type="domain" description="C2H2-type" evidence="13">
    <location>
        <begin position="202"/>
        <end position="229"/>
    </location>
</feature>
<evidence type="ECO:0000256" key="10">
    <source>
        <dbReference type="ARBA" id="ARBA00023242"/>
    </source>
</evidence>